<gene>
    <name evidence="1" type="ORF">A3207_03045</name>
</gene>
<dbReference type="OMA" id="LHASELM"/>
<evidence type="ECO:0000313" key="2">
    <source>
        <dbReference type="Proteomes" id="UP000752814"/>
    </source>
</evidence>
<dbReference type="PANTHER" id="PTHR40660:SF1">
    <property type="entry name" value="5'-PHOSPHATE OXIDASE PUTATIVE DOMAIN-CONTAINING PROTEIN-RELATED"/>
    <property type="match status" value="1"/>
</dbReference>
<name>A0A8J8PDV4_9ARCH</name>
<dbReference type="AlphaFoldDB" id="A0A8J8PDV4"/>
<dbReference type="RefSeq" id="WP_020449336.1">
    <property type="nucleotide sequence ID" value="NZ_CAYAXV010000005.1"/>
</dbReference>
<dbReference type="PANTHER" id="PTHR40660">
    <property type="entry name" value="5'-PHOSPHATE OXIDASE PUTATIVE DOMAIN-CONTAINING PROTEIN-RELATED"/>
    <property type="match status" value="1"/>
</dbReference>
<evidence type="ECO:0008006" key="3">
    <source>
        <dbReference type="Google" id="ProtNLM"/>
    </source>
</evidence>
<dbReference type="GeneID" id="41323875"/>
<organism evidence="1 2">
    <name type="scientific">Candidatus Methanomassiliicoccus intestinalis</name>
    <dbReference type="NCBI Taxonomy" id="1406512"/>
    <lineage>
        <taxon>Archaea</taxon>
        <taxon>Methanobacteriati</taxon>
        <taxon>Thermoplasmatota</taxon>
        <taxon>Thermoplasmata</taxon>
        <taxon>Methanomassiliicoccales</taxon>
        <taxon>Methanomassiliicoccaceae</taxon>
        <taxon>Methanomassiliicoccus</taxon>
    </lineage>
</organism>
<protein>
    <recommendedName>
        <fullName evidence="3">Pyridoxamine 5'-phosphate oxidase putative domain-containing protein</fullName>
    </recommendedName>
</protein>
<reference evidence="1" key="1">
    <citation type="submission" date="2016-03" db="EMBL/GenBank/DDBJ databases">
        <authorList>
            <person name="Borrel G."/>
            <person name="Mccann A."/>
            <person name="O'Toole P.W."/>
        </authorList>
    </citation>
    <scope>NUCLEOTIDE SEQUENCE</scope>
    <source>
        <strain evidence="1">183</strain>
    </source>
</reference>
<comment type="caution">
    <text evidence="1">The sequence shown here is derived from an EMBL/GenBank/DDBJ whole genome shotgun (WGS) entry which is preliminary data.</text>
</comment>
<evidence type="ECO:0000313" key="1">
    <source>
        <dbReference type="EMBL" id="TQS82930.1"/>
    </source>
</evidence>
<dbReference type="Gene3D" id="2.30.110.10">
    <property type="entry name" value="Electron Transport, Fmn-binding Protein, Chain A"/>
    <property type="match status" value="1"/>
</dbReference>
<dbReference type="Proteomes" id="UP000752814">
    <property type="component" value="Unassembled WGS sequence"/>
</dbReference>
<proteinExistence type="predicted"/>
<dbReference type="SUPFAM" id="SSF50475">
    <property type="entry name" value="FMN-binding split barrel"/>
    <property type="match status" value="1"/>
</dbReference>
<dbReference type="InterPro" id="IPR012349">
    <property type="entry name" value="Split_barrel_FMN-bd"/>
</dbReference>
<accession>A0A8J8PDV4</accession>
<dbReference type="EMBL" id="LVVT01000014">
    <property type="protein sequence ID" value="TQS82930.1"/>
    <property type="molecule type" value="Genomic_DNA"/>
</dbReference>
<sequence>MVSLPENVMKLVNDPSAVKILATADAQGNAHAIQVGSLSAPDANTIVFGAVLMKTTGKNLENMKANGKKMSILVSGGKESYSISASIKDYQTSGPVVDGMNEHLAAIHLRAAGVWIVEPAEVFDQGASPNAGNKIA</sequence>